<dbReference type="AlphaFoldDB" id="A0A8J4DKT6"/>
<evidence type="ECO:0000313" key="9">
    <source>
        <dbReference type="EMBL" id="GIJ05261.1"/>
    </source>
</evidence>
<dbReference type="InterPro" id="IPR003660">
    <property type="entry name" value="HAMP_dom"/>
</dbReference>
<dbReference type="PROSITE" id="PS50111">
    <property type="entry name" value="CHEMOTAXIS_TRANSDUC_2"/>
    <property type="match status" value="1"/>
</dbReference>
<keyword evidence="2 6" id="KW-1133">Transmembrane helix</keyword>
<dbReference type="GO" id="GO:0007165">
    <property type="term" value="P:signal transduction"/>
    <property type="evidence" value="ECO:0007669"/>
    <property type="project" value="UniProtKB-KW"/>
</dbReference>
<dbReference type="InterPro" id="IPR024478">
    <property type="entry name" value="HlyB_4HB_MCP"/>
</dbReference>
<proteinExistence type="inferred from homology"/>
<gene>
    <name evidence="9" type="ORF">Sya03_46130</name>
</gene>
<dbReference type="PROSITE" id="PS50885">
    <property type="entry name" value="HAMP"/>
    <property type="match status" value="1"/>
</dbReference>
<dbReference type="InterPro" id="IPR004089">
    <property type="entry name" value="MCPsignal_dom"/>
</dbReference>
<dbReference type="EMBL" id="BOOY01000032">
    <property type="protein sequence ID" value="GIJ05261.1"/>
    <property type="molecule type" value="Genomic_DNA"/>
</dbReference>
<reference evidence="9" key="1">
    <citation type="submission" date="2021-01" db="EMBL/GenBank/DDBJ databases">
        <title>Whole genome shotgun sequence of Spirilliplanes yamanashiensis NBRC 15828.</title>
        <authorList>
            <person name="Komaki H."/>
            <person name="Tamura T."/>
        </authorList>
    </citation>
    <scope>NUCLEOTIDE SEQUENCE</scope>
    <source>
        <strain evidence="9">NBRC 15828</strain>
    </source>
</reference>
<dbReference type="GO" id="GO:0006935">
    <property type="term" value="P:chemotaxis"/>
    <property type="evidence" value="ECO:0007669"/>
    <property type="project" value="InterPro"/>
</dbReference>
<feature type="transmembrane region" description="Helical" evidence="6">
    <location>
        <begin position="28"/>
        <end position="47"/>
    </location>
</feature>
<evidence type="ECO:0000256" key="4">
    <source>
        <dbReference type="ARBA" id="ARBA00029447"/>
    </source>
</evidence>
<keyword evidence="10" id="KW-1185">Reference proteome</keyword>
<dbReference type="Gene3D" id="1.10.287.950">
    <property type="entry name" value="Methyl-accepting chemotaxis protein"/>
    <property type="match status" value="1"/>
</dbReference>
<dbReference type="SMART" id="SM00304">
    <property type="entry name" value="HAMP"/>
    <property type="match status" value="1"/>
</dbReference>
<dbReference type="GO" id="GO:0016020">
    <property type="term" value="C:membrane"/>
    <property type="evidence" value="ECO:0007669"/>
    <property type="project" value="InterPro"/>
</dbReference>
<evidence type="ECO:0000259" key="7">
    <source>
        <dbReference type="PROSITE" id="PS50111"/>
    </source>
</evidence>
<accession>A0A8J4DKT6</accession>
<dbReference type="Pfam" id="PF12729">
    <property type="entry name" value="4HB_MCP_1"/>
    <property type="match status" value="1"/>
</dbReference>
<dbReference type="Pfam" id="PF00015">
    <property type="entry name" value="MCPsignal"/>
    <property type="match status" value="1"/>
</dbReference>
<evidence type="ECO:0000313" key="10">
    <source>
        <dbReference type="Proteomes" id="UP000652013"/>
    </source>
</evidence>
<comment type="caution">
    <text evidence="9">The sequence shown here is derived from an EMBL/GenBank/DDBJ whole genome shotgun (WGS) entry which is preliminary data.</text>
</comment>
<protein>
    <submittedName>
        <fullName evidence="9">Chemotaxis protein</fullName>
    </submittedName>
</protein>
<keyword evidence="1 6" id="KW-0812">Transmembrane</keyword>
<dbReference type="InterPro" id="IPR004090">
    <property type="entry name" value="Chemotax_Me-accpt_rcpt"/>
</dbReference>
<dbReference type="PRINTS" id="PR00260">
    <property type="entry name" value="CHEMTRNSDUCR"/>
</dbReference>
<dbReference type="Proteomes" id="UP000652013">
    <property type="component" value="Unassembled WGS sequence"/>
</dbReference>
<organism evidence="9 10">
    <name type="scientific">Spirilliplanes yamanashiensis</name>
    <dbReference type="NCBI Taxonomy" id="42233"/>
    <lineage>
        <taxon>Bacteria</taxon>
        <taxon>Bacillati</taxon>
        <taxon>Actinomycetota</taxon>
        <taxon>Actinomycetes</taxon>
        <taxon>Micromonosporales</taxon>
        <taxon>Micromonosporaceae</taxon>
        <taxon>Spirilliplanes</taxon>
    </lineage>
</organism>
<evidence type="ECO:0000256" key="3">
    <source>
        <dbReference type="ARBA" id="ARBA00023224"/>
    </source>
</evidence>
<feature type="transmembrane region" description="Helical" evidence="6">
    <location>
        <begin position="206"/>
        <end position="225"/>
    </location>
</feature>
<evidence type="ECO:0000256" key="2">
    <source>
        <dbReference type="ARBA" id="ARBA00022989"/>
    </source>
</evidence>
<dbReference type="GO" id="GO:0004888">
    <property type="term" value="F:transmembrane signaling receptor activity"/>
    <property type="evidence" value="ECO:0007669"/>
    <property type="project" value="InterPro"/>
</dbReference>
<dbReference type="Pfam" id="PF00672">
    <property type="entry name" value="HAMP"/>
    <property type="match status" value="1"/>
</dbReference>
<dbReference type="SMART" id="SM00283">
    <property type="entry name" value="MA"/>
    <property type="match status" value="1"/>
</dbReference>
<sequence>MPTHSEVIPMSRNPVARWLIDRSLNAKILAIVGLLGSVCLVVGVVAIDRMGVLNDDAERLYSRGLVPVEQVESVALDIAVARRAVLNHTVSSTDAKKAEYEQDIADYDRQFDADVAEYRGNAVDPATVDRLVQVWAQFRQARDTQMLPASRTNDLAAAERIRDTVLAPFTREADELVQHLVEDELADGKARVEEAQATYEAGRTTLIVVMVVGLALGTLLGLWIARGIVGRVRRVSTVVAGLADGDLTRSARVDTADEIGVMATQLDTAIAALRATVDRIGGSSHTLSGSAQELATVSTQIAGNADETSARADAVSSAAEQVSVNIETVAAASEQMTASIREIASSAADAAGIARGAVDVAGHANAAVAKLGASSAEVGDIVKVITTIAEQTNLLALNATIEAARAGEAGKGFAVVASEVKDLAQETAKATEEISSRITAIQTDTGAAVEAIRQIAEVIEKINAYSDTIASAVEEQTATTSEIGRNVGEAATGSSNIAENITGVAQAAQSTSAGVAESRRAAGQLAQLSAELQSLVGGFKI</sequence>
<keyword evidence="3 5" id="KW-0807">Transducer</keyword>
<dbReference type="PANTHER" id="PTHR32089:SF112">
    <property type="entry name" value="LYSOZYME-LIKE PROTEIN-RELATED"/>
    <property type="match status" value="1"/>
</dbReference>
<dbReference type="PANTHER" id="PTHR32089">
    <property type="entry name" value="METHYL-ACCEPTING CHEMOTAXIS PROTEIN MCPB"/>
    <property type="match status" value="1"/>
</dbReference>
<evidence type="ECO:0000259" key="8">
    <source>
        <dbReference type="PROSITE" id="PS50885"/>
    </source>
</evidence>
<feature type="domain" description="Methyl-accepting transducer" evidence="7">
    <location>
        <begin position="290"/>
        <end position="526"/>
    </location>
</feature>
<evidence type="ECO:0000256" key="5">
    <source>
        <dbReference type="PROSITE-ProRule" id="PRU00284"/>
    </source>
</evidence>
<comment type="similarity">
    <text evidence="4">Belongs to the methyl-accepting chemotaxis (MCP) protein family.</text>
</comment>
<feature type="domain" description="HAMP" evidence="8">
    <location>
        <begin position="226"/>
        <end position="278"/>
    </location>
</feature>
<name>A0A8J4DKT6_9ACTN</name>
<evidence type="ECO:0000256" key="1">
    <source>
        <dbReference type="ARBA" id="ARBA00022692"/>
    </source>
</evidence>
<evidence type="ECO:0000256" key="6">
    <source>
        <dbReference type="SAM" id="Phobius"/>
    </source>
</evidence>
<dbReference type="SUPFAM" id="SSF58104">
    <property type="entry name" value="Methyl-accepting chemotaxis protein (MCP) signaling domain"/>
    <property type="match status" value="1"/>
</dbReference>
<keyword evidence="6" id="KW-0472">Membrane</keyword>